<keyword evidence="1" id="KW-1133">Transmembrane helix</keyword>
<feature type="transmembrane region" description="Helical" evidence="1">
    <location>
        <begin position="223"/>
        <end position="244"/>
    </location>
</feature>
<feature type="transmembrane region" description="Helical" evidence="1">
    <location>
        <begin position="256"/>
        <end position="277"/>
    </location>
</feature>
<protein>
    <submittedName>
        <fullName evidence="2">Uncharacterized protein</fullName>
    </submittedName>
</protein>
<dbReference type="Proteomes" id="UP000239650">
    <property type="component" value="Unassembled WGS sequence"/>
</dbReference>
<sequence length="455" mass="50191">MVNGKQLETSEKIKQGLVFAVAKLIQILPLIGLTMLHSGHTAASYMPYILFYTALKTGLLFVNSLGHVQNSFKITSISMLLAAGALFVLAVSPWLYLTDIAAFVLGASASVIMPTYEGVYYHERVVWKWHLMGTEIKTLLAFSLVTVGLLTIASHFSYRFVFIVIMLFVLIGFVGMQRFEPFVKQLDESVFVAQTKSLNNLELFVWATAMAFALRYLRLFEAQFVWLLITVAVIGLVALVLRVIITRGTKTKMPGWLLIAALINGAFETFLMLYIFVAIQNQGLMIGAYVTYGAGMILAQVIRKSVQGRFSKLSDLKVQLLGFVVGAWLMITPHLILLGILLISFFGSANSILLNHRAYYTGVTTPAQTLIVKYRNTYLGSILMQFILIIGLMGLAVMRQQDMTTVIAQISGSVAMSDTTSQLIHLAGLISVSFLTLIAGLAGRYLPAMDENPLV</sequence>
<evidence type="ECO:0000256" key="1">
    <source>
        <dbReference type="SAM" id="Phobius"/>
    </source>
</evidence>
<feature type="transmembrane region" description="Helical" evidence="1">
    <location>
        <begin position="100"/>
        <end position="119"/>
    </location>
</feature>
<feature type="transmembrane region" description="Helical" evidence="1">
    <location>
        <begin position="158"/>
        <end position="176"/>
    </location>
</feature>
<feature type="transmembrane region" description="Helical" evidence="1">
    <location>
        <begin position="378"/>
        <end position="398"/>
    </location>
</feature>
<keyword evidence="1" id="KW-0472">Membrane</keyword>
<comment type="caution">
    <text evidence="2">The sequence shown here is derived from an EMBL/GenBank/DDBJ whole genome shotgun (WGS) entry which is preliminary data.</text>
</comment>
<proteinExistence type="predicted"/>
<dbReference type="AlphaFoldDB" id="A0AAE8J5B8"/>
<feature type="transmembrane region" description="Helical" evidence="1">
    <location>
        <begin position="323"/>
        <end position="346"/>
    </location>
</feature>
<dbReference type="RefSeq" id="WP_105300128.1">
    <property type="nucleotide sequence ID" value="NZ_OKRC01000006.1"/>
</dbReference>
<reference evidence="2 3" key="1">
    <citation type="submission" date="2018-02" db="EMBL/GenBank/DDBJ databases">
        <authorList>
            <person name="Rodrigo-Torres L."/>
            <person name="Arahal R. D."/>
            <person name="Lucena T."/>
        </authorList>
    </citation>
    <scope>NUCLEOTIDE SEQUENCE [LARGE SCALE GENOMIC DNA]</scope>
    <source>
        <strain evidence="2 3">CECT 9267</strain>
    </source>
</reference>
<feature type="transmembrane region" description="Helical" evidence="1">
    <location>
        <begin position="131"/>
        <end position="152"/>
    </location>
</feature>
<feature type="transmembrane region" description="Helical" evidence="1">
    <location>
        <begin position="42"/>
        <end position="62"/>
    </location>
</feature>
<feature type="transmembrane region" description="Helical" evidence="1">
    <location>
        <begin position="74"/>
        <end position="94"/>
    </location>
</feature>
<feature type="transmembrane region" description="Helical" evidence="1">
    <location>
        <begin position="283"/>
        <end position="302"/>
    </location>
</feature>
<gene>
    <name evidence="2" type="ORF">LAS9267_01315</name>
</gene>
<keyword evidence="1" id="KW-0812">Transmembrane</keyword>
<organism evidence="2 3">
    <name type="scientific">Latilactobacillus sakei</name>
    <name type="common">Lactobacillus sakei</name>
    <dbReference type="NCBI Taxonomy" id="1599"/>
    <lineage>
        <taxon>Bacteria</taxon>
        <taxon>Bacillati</taxon>
        <taxon>Bacillota</taxon>
        <taxon>Bacilli</taxon>
        <taxon>Lactobacillales</taxon>
        <taxon>Lactobacillaceae</taxon>
        <taxon>Latilactobacillus</taxon>
    </lineage>
</organism>
<accession>A0AAE8J5B8</accession>
<name>A0AAE8J5B8_LATSK</name>
<feature type="transmembrane region" description="Helical" evidence="1">
    <location>
        <begin position="423"/>
        <end position="446"/>
    </location>
</feature>
<dbReference type="EMBL" id="OKRC01000006">
    <property type="protein sequence ID" value="SPE21431.1"/>
    <property type="molecule type" value="Genomic_DNA"/>
</dbReference>
<evidence type="ECO:0000313" key="3">
    <source>
        <dbReference type="Proteomes" id="UP000239650"/>
    </source>
</evidence>
<feature type="transmembrane region" description="Helical" evidence="1">
    <location>
        <begin position="16"/>
        <end position="36"/>
    </location>
</feature>
<evidence type="ECO:0000313" key="2">
    <source>
        <dbReference type="EMBL" id="SPE21431.1"/>
    </source>
</evidence>